<dbReference type="InterPro" id="IPR036909">
    <property type="entry name" value="Cyt_c-like_dom_sf"/>
</dbReference>
<dbReference type="PANTHER" id="PTHR35008:SF8">
    <property type="entry name" value="ALCOHOL DEHYDROGENASE CYTOCHROME C SUBUNIT"/>
    <property type="match status" value="1"/>
</dbReference>
<organism evidence="6 7">
    <name type="scientific">Devosia litorisediminis</name>
    <dbReference type="NCBI Taxonomy" id="2829817"/>
    <lineage>
        <taxon>Bacteria</taxon>
        <taxon>Pseudomonadati</taxon>
        <taxon>Pseudomonadota</taxon>
        <taxon>Alphaproteobacteria</taxon>
        <taxon>Hyphomicrobiales</taxon>
        <taxon>Devosiaceae</taxon>
        <taxon>Devosia</taxon>
    </lineage>
</organism>
<protein>
    <submittedName>
        <fullName evidence="6">Cytochrome c</fullName>
    </submittedName>
</protein>
<evidence type="ECO:0000259" key="5">
    <source>
        <dbReference type="PROSITE" id="PS51007"/>
    </source>
</evidence>
<dbReference type="InterPro" id="IPR009056">
    <property type="entry name" value="Cyt_c-like_dom"/>
</dbReference>
<evidence type="ECO:0000256" key="2">
    <source>
        <dbReference type="ARBA" id="ARBA00022723"/>
    </source>
</evidence>
<dbReference type="GO" id="GO:0009055">
    <property type="term" value="F:electron transfer activity"/>
    <property type="evidence" value="ECO:0007669"/>
    <property type="project" value="InterPro"/>
</dbReference>
<dbReference type="PANTHER" id="PTHR35008">
    <property type="entry name" value="BLL4482 PROTEIN-RELATED"/>
    <property type="match status" value="1"/>
</dbReference>
<dbReference type="GO" id="GO:0046872">
    <property type="term" value="F:metal ion binding"/>
    <property type="evidence" value="ECO:0007669"/>
    <property type="project" value="UniProtKB-KW"/>
</dbReference>
<dbReference type="Proteomes" id="UP000678281">
    <property type="component" value="Unassembled WGS sequence"/>
</dbReference>
<evidence type="ECO:0000313" key="7">
    <source>
        <dbReference type="Proteomes" id="UP000678281"/>
    </source>
</evidence>
<proteinExistence type="predicted"/>
<feature type="domain" description="Cytochrome c" evidence="5">
    <location>
        <begin position="38"/>
        <end position="142"/>
    </location>
</feature>
<dbReference type="SUPFAM" id="SSF46626">
    <property type="entry name" value="Cytochrome c"/>
    <property type="match status" value="2"/>
</dbReference>
<evidence type="ECO:0000313" key="6">
    <source>
        <dbReference type="EMBL" id="MBS3847124.1"/>
    </source>
</evidence>
<name>A0A942E7B8_9HYPH</name>
<evidence type="ECO:0000256" key="1">
    <source>
        <dbReference type="ARBA" id="ARBA00022617"/>
    </source>
</evidence>
<dbReference type="InterPro" id="IPR051459">
    <property type="entry name" value="Cytochrome_c-type_DH"/>
</dbReference>
<keyword evidence="1 4" id="KW-0349">Heme</keyword>
<keyword evidence="3 4" id="KW-0408">Iron</keyword>
<accession>A0A942E7B8</accession>
<dbReference type="EMBL" id="JAGXTP010000001">
    <property type="protein sequence ID" value="MBS3847124.1"/>
    <property type="molecule type" value="Genomic_DNA"/>
</dbReference>
<feature type="domain" description="Cytochrome c" evidence="5">
    <location>
        <begin position="184"/>
        <end position="292"/>
    </location>
</feature>
<gene>
    <name evidence="6" type="ORF">KD146_00300</name>
</gene>
<keyword evidence="7" id="KW-1185">Reference proteome</keyword>
<evidence type="ECO:0000256" key="4">
    <source>
        <dbReference type="PROSITE-ProRule" id="PRU00433"/>
    </source>
</evidence>
<sequence>MMRRWIWGVAAAAIIGVGAAVYMLKPVSGPERDLTLIGDVTRGNYLIRLGGCVACHTDTANDRAFLSGGAGLETQFGTFVPPNITSDKAAGIGDWTISQFSDAMSNGMGPQGNLYPVFPYEHYTLMSDQEIVDLYVALMATEPVSDAAPASDIGFPFNIRLAMAGWKNLFFSPGRFVPEADKSDAYNRGKYLAYGPAHCVACHSPRNALGALDWGQALTGSPGGVGGKAPPLTPAALIDEGYDAETLAQTLVDGFTPGFDLLGGAMGEVVAEGTSQWTKEDRMALAEFLLAE</sequence>
<evidence type="ECO:0000256" key="3">
    <source>
        <dbReference type="ARBA" id="ARBA00023004"/>
    </source>
</evidence>
<comment type="caution">
    <text evidence="6">The sequence shown here is derived from an EMBL/GenBank/DDBJ whole genome shotgun (WGS) entry which is preliminary data.</text>
</comment>
<dbReference type="AlphaFoldDB" id="A0A942E7B8"/>
<dbReference type="RefSeq" id="WP_212656778.1">
    <property type="nucleotide sequence ID" value="NZ_JAGXTP010000001.1"/>
</dbReference>
<dbReference type="PROSITE" id="PS51007">
    <property type="entry name" value="CYTC"/>
    <property type="match status" value="2"/>
</dbReference>
<dbReference type="GO" id="GO:0020037">
    <property type="term" value="F:heme binding"/>
    <property type="evidence" value="ECO:0007669"/>
    <property type="project" value="InterPro"/>
</dbReference>
<reference evidence="6" key="1">
    <citation type="submission" date="2021-04" db="EMBL/GenBank/DDBJ databases">
        <title>Devosia litorisediminis sp. nov., isolated from a sand dune.</title>
        <authorList>
            <person name="Park S."/>
            <person name="Yoon J.-H."/>
        </authorList>
    </citation>
    <scope>NUCLEOTIDE SEQUENCE</scope>
    <source>
        <strain evidence="6">BSSL-BM10</strain>
    </source>
</reference>
<keyword evidence="2 4" id="KW-0479">Metal-binding</keyword>